<dbReference type="Pfam" id="PF02464">
    <property type="entry name" value="CinA"/>
    <property type="match status" value="1"/>
</dbReference>
<feature type="domain" description="CinA C-terminal" evidence="1">
    <location>
        <begin position="10"/>
        <end position="161"/>
    </location>
</feature>
<dbReference type="Proteomes" id="UP000242637">
    <property type="component" value="Chromosome 1"/>
</dbReference>
<dbReference type="AlphaFoldDB" id="A0A239VKF9"/>
<dbReference type="GeneID" id="63459678"/>
<sequence length="162" mass="16027">MSGEVLVPAADVVAALLDAGQTVATAESLTGGLVVAGLTAVPGSSAVVRGGVCAYSSEVKARVVGVSQSALVTGAVNAEVAAELAVGAVRLFGAQWGVGTTGAAGPDPSEDAQVGTVFIAVHGPQGEVGCQTVVERLSLTGERGAIRFATVEAAFRLLRQRL</sequence>
<accession>A0A239VKF9</accession>
<protein>
    <submittedName>
        <fullName evidence="2">Competence damage-inducible protein A</fullName>
    </submittedName>
</protein>
<proteinExistence type="predicted"/>
<dbReference type="EMBL" id="LT906453">
    <property type="protein sequence ID" value="SNV22269.1"/>
    <property type="molecule type" value="Genomic_DNA"/>
</dbReference>
<dbReference type="KEGG" id="dco:SAMEA4475696_1466"/>
<organism evidence="2 3">
    <name type="scientific">Dermatophilus congolensis</name>
    <dbReference type="NCBI Taxonomy" id="1863"/>
    <lineage>
        <taxon>Bacteria</taxon>
        <taxon>Bacillati</taxon>
        <taxon>Actinomycetota</taxon>
        <taxon>Actinomycetes</taxon>
        <taxon>Micrococcales</taxon>
        <taxon>Dermatophilaceae</taxon>
        <taxon>Dermatophilus</taxon>
    </lineage>
</organism>
<dbReference type="STRING" id="1121387.GCA_000429885_02132"/>
<dbReference type="SUPFAM" id="SSF142433">
    <property type="entry name" value="CinA-like"/>
    <property type="match status" value="1"/>
</dbReference>
<dbReference type="InterPro" id="IPR036653">
    <property type="entry name" value="CinA-like_C"/>
</dbReference>
<evidence type="ECO:0000259" key="1">
    <source>
        <dbReference type="Pfam" id="PF02464"/>
    </source>
</evidence>
<name>A0A239VKF9_9MICO</name>
<dbReference type="NCBIfam" id="TIGR00199">
    <property type="entry name" value="PncC_domain"/>
    <property type="match status" value="1"/>
</dbReference>
<reference evidence="2 3" key="1">
    <citation type="submission" date="2017-06" db="EMBL/GenBank/DDBJ databases">
        <authorList>
            <consortium name="Pathogen Informatics"/>
        </authorList>
    </citation>
    <scope>NUCLEOTIDE SEQUENCE [LARGE SCALE GENOMIC DNA]</scope>
    <source>
        <strain evidence="2 3">NCTC13039</strain>
    </source>
</reference>
<gene>
    <name evidence="2" type="primary">ygaD</name>
    <name evidence="2" type="ORF">SAMEA4475696_01466</name>
</gene>
<evidence type="ECO:0000313" key="2">
    <source>
        <dbReference type="EMBL" id="SNV22269.1"/>
    </source>
</evidence>
<evidence type="ECO:0000313" key="3">
    <source>
        <dbReference type="Proteomes" id="UP000242637"/>
    </source>
</evidence>
<keyword evidence="3" id="KW-1185">Reference proteome</keyword>
<dbReference type="InterPro" id="IPR008136">
    <property type="entry name" value="CinA_C"/>
</dbReference>
<dbReference type="Gene3D" id="3.90.950.20">
    <property type="entry name" value="CinA-like"/>
    <property type="match status" value="1"/>
</dbReference>
<dbReference type="RefSeq" id="WP_084441288.1">
    <property type="nucleotide sequence ID" value="NZ_JAAFNI010000001.1"/>
</dbReference>